<dbReference type="AlphaFoldDB" id="A0A5C6TV24"/>
<organism evidence="2 3">
    <name type="scientific">Allosphingosinicella ginsenosidimutans</name>
    <dbReference type="NCBI Taxonomy" id="1176539"/>
    <lineage>
        <taxon>Bacteria</taxon>
        <taxon>Pseudomonadati</taxon>
        <taxon>Pseudomonadota</taxon>
        <taxon>Alphaproteobacteria</taxon>
        <taxon>Sphingomonadales</taxon>
        <taxon>Sphingomonadaceae</taxon>
        <taxon>Allosphingosinicella</taxon>
    </lineage>
</organism>
<dbReference type="OrthoDB" id="9813425at2"/>
<dbReference type="PANTHER" id="PTHR14859">
    <property type="entry name" value="CALCOFLUOR WHITE HYPERSENSITIVE PROTEIN PRECURSOR"/>
    <property type="match status" value="1"/>
</dbReference>
<accession>A0A5C6TV24</accession>
<dbReference type="GO" id="GO:0004519">
    <property type="term" value="F:endonuclease activity"/>
    <property type="evidence" value="ECO:0007669"/>
    <property type="project" value="UniProtKB-KW"/>
</dbReference>
<dbReference type="GO" id="GO:0016020">
    <property type="term" value="C:membrane"/>
    <property type="evidence" value="ECO:0007669"/>
    <property type="project" value="GOC"/>
</dbReference>
<keyword evidence="2" id="KW-0378">Hydrolase</keyword>
<dbReference type="Pfam" id="PF03372">
    <property type="entry name" value="Exo_endo_phos"/>
    <property type="match status" value="1"/>
</dbReference>
<name>A0A5C6TV24_9SPHN</name>
<dbReference type="InterPro" id="IPR005135">
    <property type="entry name" value="Endo/exonuclease/phosphatase"/>
</dbReference>
<dbReference type="EMBL" id="VOQQ01000001">
    <property type="protein sequence ID" value="TXC64252.1"/>
    <property type="molecule type" value="Genomic_DNA"/>
</dbReference>
<dbReference type="PANTHER" id="PTHR14859:SF15">
    <property type="entry name" value="ENDONUCLEASE_EXONUCLEASE_PHOSPHATASE DOMAIN-CONTAINING PROTEIN"/>
    <property type="match status" value="1"/>
</dbReference>
<evidence type="ECO:0000313" key="3">
    <source>
        <dbReference type="Proteomes" id="UP000321249"/>
    </source>
</evidence>
<dbReference type="Gene3D" id="3.60.10.10">
    <property type="entry name" value="Endonuclease/exonuclease/phosphatase"/>
    <property type="match status" value="1"/>
</dbReference>
<dbReference type="InterPro" id="IPR036691">
    <property type="entry name" value="Endo/exonu/phosph_ase_sf"/>
</dbReference>
<feature type="domain" description="Endonuclease/exonuclease/phosphatase" evidence="1">
    <location>
        <begin position="5"/>
        <end position="221"/>
    </location>
</feature>
<evidence type="ECO:0000259" key="1">
    <source>
        <dbReference type="Pfam" id="PF03372"/>
    </source>
</evidence>
<protein>
    <submittedName>
        <fullName evidence="2">Endonuclease</fullName>
    </submittedName>
</protein>
<evidence type="ECO:0000313" key="2">
    <source>
        <dbReference type="EMBL" id="TXC64252.1"/>
    </source>
</evidence>
<keyword evidence="2" id="KW-0255">Endonuclease</keyword>
<dbReference type="SUPFAM" id="SSF56219">
    <property type="entry name" value="DNase I-like"/>
    <property type="match status" value="1"/>
</dbReference>
<reference evidence="2 3" key="1">
    <citation type="journal article" date="2015" name="J. Microbiol.">
        <title>Sphingosinicella ginsenosidimutans sp. nov., with ginsenoside converting activity.</title>
        <authorList>
            <person name="Kim J.K."/>
            <person name="Kang M.S."/>
            <person name="Park S.C."/>
            <person name="Kim K.M."/>
            <person name="Choi K."/>
            <person name="Yoon M.H."/>
            <person name="Im W.T."/>
        </authorList>
    </citation>
    <scope>NUCLEOTIDE SEQUENCE [LARGE SCALE GENOMIC DNA]</scope>
    <source>
        <strain evidence="2 3">BS-11</strain>
    </source>
</reference>
<dbReference type="RefSeq" id="WP_147043659.1">
    <property type="nucleotide sequence ID" value="NZ_BAABIR010000001.1"/>
</dbReference>
<dbReference type="InterPro" id="IPR051916">
    <property type="entry name" value="GPI-anchor_lipid_remodeler"/>
</dbReference>
<keyword evidence="3" id="KW-1185">Reference proteome</keyword>
<keyword evidence="2" id="KW-0540">Nuclease</keyword>
<dbReference type="GO" id="GO:0006506">
    <property type="term" value="P:GPI anchor biosynthetic process"/>
    <property type="evidence" value="ECO:0007669"/>
    <property type="project" value="TreeGrafter"/>
</dbReference>
<comment type="caution">
    <text evidence="2">The sequence shown here is derived from an EMBL/GenBank/DDBJ whole genome shotgun (WGS) entry which is preliminary data.</text>
</comment>
<proteinExistence type="predicted"/>
<sequence length="262" mass="29259">MIRVASYNMRKAIGTDRRRVPERTLEVINEIGADVIALQEADRRFGARLSAIPPHLIGEMSDYKPVAFEARDGSLGWHGNALLVKKDVEVLEKHLFHLPSLEPRGAVLAEISVRGQRLRVVGMHLDLSGLWRRQQAHAILTHLAQYDEAVPHVLMGDLNEWSAHGGCLRDFAQHHRIAPVGRSFHARRPIATLDRIMVTPDLAIVACGTHRSALARRASDHLPVWADLAPGDAAPARIAAPRPTWPSRVRTSLMRPEWRRPG</sequence>
<dbReference type="Proteomes" id="UP000321249">
    <property type="component" value="Unassembled WGS sequence"/>
</dbReference>
<gene>
    <name evidence="2" type="ORF">FRZ32_11655</name>
</gene>